<dbReference type="Gene3D" id="1.50.40.10">
    <property type="entry name" value="Mitochondrial carrier domain"/>
    <property type="match status" value="1"/>
</dbReference>
<dbReference type="STRING" id="151549.A0A4C2AHN8"/>
<keyword evidence="7" id="KW-1133">Transmembrane helix</keyword>
<dbReference type="Proteomes" id="UP000299102">
    <property type="component" value="Unassembled WGS sequence"/>
</dbReference>
<dbReference type="PANTHER" id="PTHR45671:SF10">
    <property type="entry name" value="SOLUTE CARRIER FAMILY 25 MEMBER 3"/>
    <property type="match status" value="1"/>
</dbReference>
<proteinExistence type="inferred from homology"/>
<keyword evidence="8" id="KW-0496">Mitochondrion</keyword>
<keyword evidence="4" id="KW-0812">Transmembrane</keyword>
<keyword evidence="3" id="KW-0813">Transport</keyword>
<dbReference type="SUPFAM" id="SSF103506">
    <property type="entry name" value="Mitochondrial carrier"/>
    <property type="match status" value="1"/>
</dbReference>
<feature type="region of interest" description="Disordered" evidence="10">
    <location>
        <begin position="47"/>
        <end position="68"/>
    </location>
</feature>
<keyword evidence="6" id="KW-0999">Mitochondrion inner membrane</keyword>
<evidence type="ECO:0000256" key="8">
    <source>
        <dbReference type="ARBA" id="ARBA00023128"/>
    </source>
</evidence>
<evidence type="ECO:0000256" key="1">
    <source>
        <dbReference type="ARBA" id="ARBA00004448"/>
    </source>
</evidence>
<evidence type="ECO:0000313" key="12">
    <source>
        <dbReference type="Proteomes" id="UP000299102"/>
    </source>
</evidence>
<comment type="subcellular location">
    <subcellularLocation>
        <location evidence="1">Mitochondrion inner membrane</location>
        <topology evidence="1">Multi-pass membrane protein</topology>
    </subcellularLocation>
</comment>
<keyword evidence="5" id="KW-0677">Repeat</keyword>
<dbReference type="PANTHER" id="PTHR45671">
    <property type="entry name" value="SOLUTE CARRIER FAMILY 25 (MITOCHONDRIAL CARRIER PHOSPHATE CARRIER), MEMBER 3, LIKE-RELATED-RELATED"/>
    <property type="match status" value="1"/>
</dbReference>
<comment type="caution">
    <text evidence="11">The sequence shown here is derived from an EMBL/GenBank/DDBJ whole genome shotgun (WGS) entry which is preliminary data.</text>
</comment>
<name>A0A4C2AHN8_EUMVA</name>
<evidence type="ECO:0000256" key="4">
    <source>
        <dbReference type="ARBA" id="ARBA00022692"/>
    </source>
</evidence>
<feature type="non-terminal residue" evidence="11">
    <location>
        <position position="1"/>
    </location>
</feature>
<evidence type="ECO:0000256" key="3">
    <source>
        <dbReference type="ARBA" id="ARBA00022448"/>
    </source>
</evidence>
<evidence type="ECO:0000256" key="5">
    <source>
        <dbReference type="ARBA" id="ARBA00022737"/>
    </source>
</evidence>
<reference evidence="11 12" key="1">
    <citation type="journal article" date="2019" name="Commun. Biol.">
        <title>The bagworm genome reveals a unique fibroin gene that provides high tensile strength.</title>
        <authorList>
            <person name="Kono N."/>
            <person name="Nakamura H."/>
            <person name="Ohtoshi R."/>
            <person name="Tomita M."/>
            <person name="Numata K."/>
            <person name="Arakawa K."/>
        </authorList>
    </citation>
    <scope>NUCLEOTIDE SEQUENCE [LARGE SCALE GENOMIC DNA]</scope>
</reference>
<evidence type="ECO:0000256" key="2">
    <source>
        <dbReference type="ARBA" id="ARBA00006375"/>
    </source>
</evidence>
<dbReference type="GO" id="GO:0005743">
    <property type="term" value="C:mitochondrial inner membrane"/>
    <property type="evidence" value="ECO:0007669"/>
    <property type="project" value="UniProtKB-SubCell"/>
</dbReference>
<evidence type="ECO:0000256" key="7">
    <source>
        <dbReference type="ARBA" id="ARBA00022989"/>
    </source>
</evidence>
<protein>
    <submittedName>
        <fullName evidence="11">Phosphate carrier protein, mitochondrial</fullName>
    </submittedName>
</protein>
<accession>A0A4C2AHN8</accession>
<dbReference type="OrthoDB" id="427452at2759"/>
<keyword evidence="9" id="KW-0472">Membrane</keyword>
<evidence type="ECO:0000256" key="6">
    <source>
        <dbReference type="ARBA" id="ARBA00022792"/>
    </source>
</evidence>
<dbReference type="AlphaFoldDB" id="A0A4C2AHN8"/>
<comment type="similarity">
    <text evidence="2">Belongs to the mitochondrial carrier (TC 2.A.29) family.</text>
</comment>
<dbReference type="GO" id="GO:0005315">
    <property type="term" value="F:phosphate transmembrane transporter activity"/>
    <property type="evidence" value="ECO:0007669"/>
    <property type="project" value="InterPro"/>
</dbReference>
<dbReference type="InterPro" id="IPR023395">
    <property type="entry name" value="MCP_dom_sf"/>
</dbReference>
<sequence>GLCKFGFYEIFKVIYSGMLDEGGCIHPLHCGVPRRLRLGRVHRRHRALAHGGRQGPHPNDARSRTRLRGVAQDGPERGLWYLIKGWCRCGPADPHTMMKFACFERTLELLYKYVCPSRADCTKGEQLVVTFAAGYIAGVFCAIVPPRRHRQIGHRRLHSQQAGLGGKGLGPRIVMIGTLTALQWFIYDAVKVWLRMPRPRLPRCPSRCACASRRKPPRASEVTKDNAV</sequence>
<dbReference type="GO" id="GO:1990547">
    <property type="term" value="P:mitochondrial phosphate ion transmembrane transport"/>
    <property type="evidence" value="ECO:0007669"/>
    <property type="project" value="InterPro"/>
</dbReference>
<gene>
    <name evidence="11" type="ORF">EVAR_32000_1</name>
</gene>
<evidence type="ECO:0000256" key="10">
    <source>
        <dbReference type="SAM" id="MobiDB-lite"/>
    </source>
</evidence>
<evidence type="ECO:0000313" key="11">
    <source>
        <dbReference type="EMBL" id="GBP98549.1"/>
    </source>
</evidence>
<organism evidence="11 12">
    <name type="scientific">Eumeta variegata</name>
    <name type="common">Bagworm moth</name>
    <name type="synonym">Eumeta japonica</name>
    <dbReference type="NCBI Taxonomy" id="151549"/>
    <lineage>
        <taxon>Eukaryota</taxon>
        <taxon>Metazoa</taxon>
        <taxon>Ecdysozoa</taxon>
        <taxon>Arthropoda</taxon>
        <taxon>Hexapoda</taxon>
        <taxon>Insecta</taxon>
        <taxon>Pterygota</taxon>
        <taxon>Neoptera</taxon>
        <taxon>Endopterygota</taxon>
        <taxon>Lepidoptera</taxon>
        <taxon>Glossata</taxon>
        <taxon>Ditrysia</taxon>
        <taxon>Tineoidea</taxon>
        <taxon>Psychidae</taxon>
        <taxon>Oiketicinae</taxon>
        <taxon>Eumeta</taxon>
    </lineage>
</organism>
<dbReference type="EMBL" id="BGZK01003164">
    <property type="protein sequence ID" value="GBP98549.1"/>
    <property type="molecule type" value="Genomic_DNA"/>
</dbReference>
<evidence type="ECO:0000256" key="9">
    <source>
        <dbReference type="ARBA" id="ARBA00023136"/>
    </source>
</evidence>
<dbReference type="InterPro" id="IPR044677">
    <property type="entry name" value="SLC25A3/Pic2/Mir1-like"/>
</dbReference>
<keyword evidence="12" id="KW-1185">Reference proteome</keyword>